<keyword evidence="1" id="KW-0472">Membrane</keyword>
<proteinExistence type="predicted"/>
<dbReference type="Proteomes" id="UP000516105">
    <property type="component" value="Chromosome"/>
</dbReference>
<name>A0ABX6T8B4_9SPHN</name>
<organism evidence="2 3">
    <name type="scientific">Sphingomonas sediminicola</name>
    <dbReference type="NCBI Taxonomy" id="386874"/>
    <lineage>
        <taxon>Bacteria</taxon>
        <taxon>Pseudomonadati</taxon>
        <taxon>Pseudomonadota</taxon>
        <taxon>Alphaproteobacteria</taxon>
        <taxon>Sphingomonadales</taxon>
        <taxon>Sphingomonadaceae</taxon>
        <taxon>Sphingomonas</taxon>
    </lineage>
</organism>
<dbReference type="RefSeq" id="WP_187708968.1">
    <property type="nucleotide sequence ID" value="NZ_CP060782.1"/>
</dbReference>
<sequence>MADEDIWKRRFHLFLLARLFGLAIFFLGLAVIYSDLLREGGWPTVGAILVIAGTIDAVFAPRLLKKMWAEQDRHDG</sequence>
<feature type="transmembrane region" description="Helical" evidence="1">
    <location>
        <begin position="12"/>
        <end position="33"/>
    </location>
</feature>
<dbReference type="EMBL" id="CP060782">
    <property type="protein sequence ID" value="QNP46015.1"/>
    <property type="molecule type" value="Genomic_DNA"/>
</dbReference>
<reference evidence="2 3" key="1">
    <citation type="submission" date="2020-08" db="EMBL/GenBank/DDBJ databases">
        <title>Genome sequence of Sphingomonas sediminicola KACC 15039T.</title>
        <authorList>
            <person name="Hyun D.-W."/>
            <person name="Bae J.-W."/>
        </authorList>
    </citation>
    <scope>NUCLEOTIDE SEQUENCE [LARGE SCALE GENOMIC DNA]</scope>
    <source>
        <strain evidence="2 3">KACC 15039</strain>
    </source>
</reference>
<keyword evidence="1" id="KW-1133">Transmembrane helix</keyword>
<evidence type="ECO:0000313" key="3">
    <source>
        <dbReference type="Proteomes" id="UP000516105"/>
    </source>
</evidence>
<keyword evidence="1" id="KW-0812">Transmembrane</keyword>
<accession>A0ABX6T8B4</accession>
<evidence type="ECO:0000256" key="1">
    <source>
        <dbReference type="SAM" id="Phobius"/>
    </source>
</evidence>
<feature type="transmembrane region" description="Helical" evidence="1">
    <location>
        <begin position="45"/>
        <end position="64"/>
    </location>
</feature>
<protein>
    <submittedName>
        <fullName evidence="2">Uncharacterized protein</fullName>
    </submittedName>
</protein>
<keyword evidence="3" id="KW-1185">Reference proteome</keyword>
<evidence type="ECO:0000313" key="2">
    <source>
        <dbReference type="EMBL" id="QNP46015.1"/>
    </source>
</evidence>
<gene>
    <name evidence="2" type="ORF">H9L14_01650</name>
</gene>